<dbReference type="InterPro" id="IPR001611">
    <property type="entry name" value="Leu-rich_rpt"/>
</dbReference>
<dbReference type="EMBL" id="JARPUR010000003">
    <property type="protein sequence ID" value="KAK4880185.1"/>
    <property type="molecule type" value="Genomic_DNA"/>
</dbReference>
<dbReference type="PANTHER" id="PTHR45617">
    <property type="entry name" value="LEUCINE RICH REPEAT FAMILY PROTEIN"/>
    <property type="match status" value="1"/>
</dbReference>
<dbReference type="InterPro" id="IPR003591">
    <property type="entry name" value="Leu-rich_rpt_typical-subtyp"/>
</dbReference>
<evidence type="ECO:0000256" key="4">
    <source>
        <dbReference type="SAM" id="SignalP"/>
    </source>
</evidence>
<keyword evidence="1" id="KW-0433">Leucine-rich repeat</keyword>
<comment type="caution">
    <text evidence="5">The sequence shown here is derived from an EMBL/GenBank/DDBJ whole genome shotgun (WGS) entry which is preliminary data.</text>
</comment>
<gene>
    <name evidence="5" type="ORF">RN001_008331</name>
</gene>
<feature type="chain" id="PRO_5042968152" description="Toll-like receptor 2" evidence="4">
    <location>
        <begin position="40"/>
        <end position="611"/>
    </location>
</feature>
<evidence type="ECO:0000313" key="5">
    <source>
        <dbReference type="EMBL" id="KAK4880185.1"/>
    </source>
</evidence>
<proteinExistence type="predicted"/>
<feature type="signal peptide" evidence="4">
    <location>
        <begin position="1"/>
        <end position="39"/>
    </location>
</feature>
<dbReference type="Proteomes" id="UP001353858">
    <property type="component" value="Unassembled WGS sequence"/>
</dbReference>
<organism evidence="5 6">
    <name type="scientific">Aquatica leii</name>
    <dbReference type="NCBI Taxonomy" id="1421715"/>
    <lineage>
        <taxon>Eukaryota</taxon>
        <taxon>Metazoa</taxon>
        <taxon>Ecdysozoa</taxon>
        <taxon>Arthropoda</taxon>
        <taxon>Hexapoda</taxon>
        <taxon>Insecta</taxon>
        <taxon>Pterygota</taxon>
        <taxon>Neoptera</taxon>
        <taxon>Endopterygota</taxon>
        <taxon>Coleoptera</taxon>
        <taxon>Polyphaga</taxon>
        <taxon>Elateriformia</taxon>
        <taxon>Elateroidea</taxon>
        <taxon>Lampyridae</taxon>
        <taxon>Luciolinae</taxon>
        <taxon>Aquatica</taxon>
    </lineage>
</organism>
<keyword evidence="2" id="KW-0677">Repeat</keyword>
<dbReference type="Pfam" id="PF00560">
    <property type="entry name" value="LRR_1"/>
    <property type="match status" value="1"/>
</dbReference>
<keyword evidence="3" id="KW-1133">Transmembrane helix</keyword>
<dbReference type="SMART" id="SM00369">
    <property type="entry name" value="LRR_TYP"/>
    <property type="match status" value="10"/>
</dbReference>
<evidence type="ECO:0000256" key="3">
    <source>
        <dbReference type="SAM" id="Phobius"/>
    </source>
</evidence>
<protein>
    <recommendedName>
        <fullName evidence="7">Toll-like receptor 2</fullName>
    </recommendedName>
</protein>
<accession>A0AAN7SRB3</accession>
<dbReference type="SUPFAM" id="SSF52058">
    <property type="entry name" value="L domain-like"/>
    <property type="match status" value="2"/>
</dbReference>
<evidence type="ECO:0000313" key="6">
    <source>
        <dbReference type="Proteomes" id="UP001353858"/>
    </source>
</evidence>
<evidence type="ECO:0000256" key="1">
    <source>
        <dbReference type="ARBA" id="ARBA00022614"/>
    </source>
</evidence>
<dbReference type="Gene3D" id="3.80.10.10">
    <property type="entry name" value="Ribonuclease Inhibitor"/>
    <property type="match status" value="3"/>
</dbReference>
<keyword evidence="3" id="KW-0812">Transmembrane</keyword>
<feature type="transmembrane region" description="Helical" evidence="3">
    <location>
        <begin position="519"/>
        <end position="544"/>
    </location>
</feature>
<dbReference type="PROSITE" id="PS51450">
    <property type="entry name" value="LRR"/>
    <property type="match status" value="4"/>
</dbReference>
<sequence>MNLNKQFQTNNQFRMATRHVFKLLLVLTINLILTWKCSSSATPCPTVCSCFLDTRGRKVVSCNQGGLTTIPFREMESKTEIINVSAPEYNLNTLTMDPTIQDFQYLEELHITRSNVPELGVHLFWNLKKLNVLYLSQNNITQPLDVSFRGLSNLKELYLDDNRIHSLPSGTFRYLSSLKILSLQRNRIHEMMPRMFEELGKLQVLKLSGNYLRELNPESFKDVLQDLRVLECQGCSLNKINSHVYGYLPHLTHLDLGYNELELLLPEDFSNLTNLKYLGLEGNKISVLKDEQFVYANGLRKISLTKNRITSISPTAFNNLKNLTELDLSYNKLEHVDVTILQPISKNLQKLSLSGNHIGVAHLKILLRTVPTLRNLQLAEAGLTDVPVDLFPSKLSVLSLSGNFLTFIIPEAIPATLLELDLSRNRFSGLTESFLQRIEYVIRLNLDKNLWACNLCHIMPMLERVNVSNVLGDLKCKHPYRLEGRFLGELHTSDLGWCNSPEFSGGANYFLTDSNDDKIGVIAATASILLLLLTGIVMLSAFCYTRRHAAKYYTNEEKRTAETEAIFDNQSALFGDEKELSFKFPMDYSQTKITIATIDEELKKEPIINGA</sequence>
<evidence type="ECO:0008006" key="7">
    <source>
        <dbReference type="Google" id="ProtNLM"/>
    </source>
</evidence>
<name>A0AAN7SRB3_9COLE</name>
<keyword evidence="6" id="KW-1185">Reference proteome</keyword>
<dbReference type="InterPro" id="IPR032675">
    <property type="entry name" value="LRR_dom_sf"/>
</dbReference>
<keyword evidence="4" id="KW-0732">Signal</keyword>
<dbReference type="SMART" id="SM00365">
    <property type="entry name" value="LRR_SD22"/>
    <property type="match status" value="8"/>
</dbReference>
<reference evidence="6" key="1">
    <citation type="submission" date="2023-01" db="EMBL/GenBank/DDBJ databases">
        <title>Key to firefly adult light organ development and bioluminescence: homeobox transcription factors regulate luciferase expression and transportation to peroxisome.</title>
        <authorList>
            <person name="Fu X."/>
        </authorList>
    </citation>
    <scope>NUCLEOTIDE SEQUENCE [LARGE SCALE GENOMIC DNA]</scope>
</reference>
<keyword evidence="3" id="KW-0472">Membrane</keyword>
<dbReference type="Pfam" id="PF13855">
    <property type="entry name" value="LRR_8"/>
    <property type="match status" value="3"/>
</dbReference>
<evidence type="ECO:0000256" key="2">
    <source>
        <dbReference type="ARBA" id="ARBA00022737"/>
    </source>
</evidence>
<dbReference type="AlphaFoldDB" id="A0AAN7SRB3"/>
<dbReference type="PANTHER" id="PTHR45617:SF170">
    <property type="entry name" value="MIP14966P"/>
    <property type="match status" value="1"/>
</dbReference>